<evidence type="ECO:0000256" key="2">
    <source>
        <dbReference type="SAM" id="Phobius"/>
    </source>
</evidence>
<feature type="compositionally biased region" description="Gly residues" evidence="1">
    <location>
        <begin position="732"/>
        <end position="785"/>
    </location>
</feature>
<feature type="compositionally biased region" description="Acidic residues" evidence="1">
    <location>
        <begin position="341"/>
        <end position="357"/>
    </location>
</feature>
<feature type="transmembrane region" description="Helical" evidence="2">
    <location>
        <begin position="452"/>
        <end position="473"/>
    </location>
</feature>
<feature type="compositionally biased region" description="Low complexity" evidence="1">
    <location>
        <begin position="786"/>
        <end position="795"/>
    </location>
</feature>
<feature type="compositionally biased region" description="Low complexity" evidence="1">
    <location>
        <begin position="75"/>
        <end position="91"/>
    </location>
</feature>
<feature type="region of interest" description="Disordered" evidence="1">
    <location>
        <begin position="298"/>
        <end position="399"/>
    </location>
</feature>
<dbReference type="AlphaFoldDB" id="A0A2N5J8Z3"/>
<dbReference type="RefSeq" id="WP_101617128.1">
    <property type="nucleotide sequence ID" value="NZ_NMWU01000026.1"/>
</dbReference>
<evidence type="ECO:0000313" key="3">
    <source>
        <dbReference type="EMBL" id="PLS30677.1"/>
    </source>
</evidence>
<feature type="compositionally biased region" description="Polar residues" evidence="1">
    <location>
        <begin position="58"/>
        <end position="74"/>
    </location>
</feature>
<feature type="compositionally biased region" description="Basic and acidic residues" evidence="1">
    <location>
        <begin position="425"/>
        <end position="434"/>
    </location>
</feature>
<feature type="compositionally biased region" description="Low complexity" evidence="1">
    <location>
        <begin position="702"/>
        <end position="731"/>
    </location>
</feature>
<evidence type="ECO:0008006" key="5">
    <source>
        <dbReference type="Google" id="ProtNLM"/>
    </source>
</evidence>
<accession>A0A2N5J8Z3</accession>
<dbReference type="Proteomes" id="UP000235050">
    <property type="component" value="Unassembled WGS sequence"/>
</dbReference>
<feature type="region of interest" description="Disordered" evidence="1">
    <location>
        <begin position="682"/>
        <end position="803"/>
    </location>
</feature>
<proteinExistence type="predicted"/>
<evidence type="ECO:0000256" key="1">
    <source>
        <dbReference type="SAM" id="MobiDB-lite"/>
    </source>
</evidence>
<keyword evidence="2" id="KW-0472">Membrane</keyword>
<comment type="caution">
    <text evidence="3">The sequence shown here is derived from an EMBL/GenBank/DDBJ whole genome shotgun (WGS) entry which is preliminary data.</text>
</comment>
<feature type="region of interest" description="Disordered" evidence="1">
    <location>
        <begin position="1"/>
        <end position="97"/>
    </location>
</feature>
<sequence>MVDKQDDSPNEDRRKMDLWFPIDDEPQTSGTNGNASNADANNDSGDAEGNAFAGITPSGDSEQTAGETPDSTNSADTPATGTGNTAAPQTAIKPLAEGDVVNTQWDIPPITFPALVEKTGPKHTADGAGSAQPSAPAQTFGPVIPAADVTNSGNASTNISDDVDASAMAGDEPDEESGRTIVSATPHDGGDDLVDTAVITPLNAGFTPKNPTVAAADQPADNTTTGSTEDTPANLTVDTNADPNDTGDDHPESGVEQLAETVAESPEEVFGDAVHQPINSAATISMPAVGAATTVTPTTDAPTIAFPAATAEPGTAAESDTENTDEPANPEATMAFNPLVDPDDNGGDSNGDNDDAAETVAFTPEDVKAAQAENPTGTAADQKASIFPDNMDPTANTFQLAGLPLQPDNAADRERARNLSAIESLEPKPGEKDPLALVPPDQQKKQPNRKPIIIAAVAAVAVIALAVAGVMVVRNRNANSGTTDNQSQQEHQTALTACLAAVDDYNSAKKSLDSAVSGVRSQLGITADQVTDANTVSNLKKAVDAAGKIEDAKSCDTGLSANELKSNTKDTQKLTSTMKSQALAVTAAAKSVTSSRDAKNKTTTDNAKQNLQTAVDNAQALFESSRYNVADDQTRVQLQIALGTANTLLDQDNPDLTEVQNAISALSTASANVEASMQQLQNNTAANSTQSNDGTQGGTTTNGGNAYTNNSNTNNSNTTNNNANSNTTTNNNGGGNTNGGGNGNTNNNGGGNTNTNGGGNGNTNNNGGGNTNTNGGGNGNGGGNTDNGSNNSGTTGDDGPAIK</sequence>
<feature type="compositionally biased region" description="Polar residues" evidence="1">
    <location>
        <begin position="149"/>
        <end position="160"/>
    </location>
</feature>
<feature type="region of interest" description="Disordered" evidence="1">
    <location>
        <begin position="112"/>
        <end position="193"/>
    </location>
</feature>
<feature type="region of interest" description="Disordered" evidence="1">
    <location>
        <begin position="205"/>
        <end position="276"/>
    </location>
</feature>
<name>A0A2N5J8Z3_9BIFI</name>
<protein>
    <recommendedName>
        <fullName evidence="5">Sugar-binding protein</fullName>
    </recommendedName>
</protein>
<feature type="compositionally biased region" description="Basic and acidic residues" evidence="1">
    <location>
        <begin position="1"/>
        <end position="17"/>
    </location>
</feature>
<feature type="compositionally biased region" description="Polar residues" evidence="1">
    <location>
        <begin position="220"/>
        <end position="243"/>
    </location>
</feature>
<organism evidence="3 4">
    <name type="scientific">Bifidobacterium margollesii</name>
    <dbReference type="NCBI Taxonomy" id="2020964"/>
    <lineage>
        <taxon>Bacteria</taxon>
        <taxon>Bacillati</taxon>
        <taxon>Actinomycetota</taxon>
        <taxon>Actinomycetes</taxon>
        <taxon>Bifidobacteriales</taxon>
        <taxon>Bifidobacteriaceae</taxon>
        <taxon>Bifidobacterium</taxon>
    </lineage>
</organism>
<gene>
    <name evidence="3" type="ORF">Uis1B_1504</name>
</gene>
<keyword evidence="2" id="KW-1133">Transmembrane helix</keyword>
<reference evidence="3 4" key="1">
    <citation type="submission" date="2017-07" db="EMBL/GenBank/DDBJ databases">
        <title>Bifidobacterium novel species.</title>
        <authorList>
            <person name="Lugli G.A."/>
            <person name="Milani C."/>
            <person name="Duranti S."/>
            <person name="Mangifesta M."/>
        </authorList>
    </citation>
    <scope>NUCLEOTIDE SEQUENCE [LARGE SCALE GENOMIC DNA]</scope>
    <source>
        <strain evidence="4">Uis1B</strain>
    </source>
</reference>
<keyword evidence="2" id="KW-0812">Transmembrane</keyword>
<dbReference type="EMBL" id="NMWU01000026">
    <property type="protein sequence ID" value="PLS30677.1"/>
    <property type="molecule type" value="Genomic_DNA"/>
</dbReference>
<feature type="compositionally biased region" description="Low complexity" evidence="1">
    <location>
        <begin position="298"/>
        <end position="318"/>
    </location>
</feature>
<feature type="compositionally biased region" description="Low complexity" evidence="1">
    <location>
        <begin position="29"/>
        <end position="51"/>
    </location>
</feature>
<evidence type="ECO:0000313" key="4">
    <source>
        <dbReference type="Proteomes" id="UP000235050"/>
    </source>
</evidence>
<keyword evidence="4" id="KW-1185">Reference proteome</keyword>
<feature type="region of interest" description="Disordered" evidence="1">
    <location>
        <begin position="421"/>
        <end position="447"/>
    </location>
</feature>